<accession>A0A2G2W1P0</accession>
<dbReference type="InterPro" id="IPR026669">
    <property type="entry name" value="Arsenite_MeTrfase-like"/>
</dbReference>
<comment type="caution">
    <text evidence="2">The sequence shown here is derived from an EMBL/GenBank/DDBJ whole genome shotgun (WGS) entry which is preliminary data.</text>
</comment>
<dbReference type="Gene3D" id="1.10.405.20">
    <property type="match status" value="1"/>
</dbReference>
<dbReference type="PANTHER" id="PTHR43675:SF31">
    <property type="entry name" value="CYCLOPROPANE-FATTY-ACYL-PHOSPHOLIPID SYNTHASE"/>
    <property type="match status" value="1"/>
</dbReference>
<reference evidence="3" key="2">
    <citation type="journal article" date="2017" name="J. Anim. Genet.">
        <title>Multiple reference genome sequences of hot pepper reveal the massive evolution of plant disease resistance genes by retroduplication.</title>
        <authorList>
            <person name="Kim S."/>
            <person name="Park J."/>
            <person name="Yeom S.-I."/>
            <person name="Kim Y.-M."/>
            <person name="Seo E."/>
            <person name="Kim K.-T."/>
            <person name="Kim M.-S."/>
            <person name="Lee J.M."/>
            <person name="Cheong K."/>
            <person name="Shin H.-S."/>
            <person name="Kim S.-B."/>
            <person name="Han K."/>
            <person name="Lee J."/>
            <person name="Park M."/>
            <person name="Lee H.-A."/>
            <person name="Lee H.-Y."/>
            <person name="Lee Y."/>
            <person name="Oh S."/>
            <person name="Lee J.H."/>
            <person name="Choi E."/>
            <person name="Choi E."/>
            <person name="Lee S.E."/>
            <person name="Jeon J."/>
            <person name="Kim H."/>
            <person name="Choi G."/>
            <person name="Song H."/>
            <person name="Lee J."/>
            <person name="Lee S.-C."/>
            <person name="Kwon J.-K."/>
            <person name="Lee H.-Y."/>
            <person name="Koo N."/>
            <person name="Hong Y."/>
            <person name="Kim R.W."/>
            <person name="Kang W.-H."/>
            <person name="Huh J.H."/>
            <person name="Kang B.-C."/>
            <person name="Yang T.-J."/>
            <person name="Lee Y.-H."/>
            <person name="Bennetzen J.L."/>
            <person name="Choi D."/>
        </authorList>
    </citation>
    <scope>NUCLEOTIDE SEQUENCE [LARGE SCALE GENOMIC DNA]</scope>
    <source>
        <strain evidence="3">cv. PBC81</strain>
    </source>
</reference>
<keyword evidence="3" id="KW-1185">Reference proteome</keyword>
<dbReference type="SUPFAM" id="SSF53335">
    <property type="entry name" value="S-adenosyl-L-methionine-dependent methyltransferases"/>
    <property type="match status" value="1"/>
</dbReference>
<dbReference type="Gene3D" id="3.50.50.60">
    <property type="entry name" value="FAD/NAD(P)-binding domain"/>
    <property type="match status" value="1"/>
</dbReference>
<reference evidence="2 3" key="1">
    <citation type="journal article" date="2017" name="Genome Biol.">
        <title>New reference genome sequences of hot pepper reveal the massive evolution of plant disease-resistance genes by retroduplication.</title>
        <authorList>
            <person name="Kim S."/>
            <person name="Park J."/>
            <person name="Yeom S.I."/>
            <person name="Kim Y.M."/>
            <person name="Seo E."/>
            <person name="Kim K.T."/>
            <person name="Kim M.S."/>
            <person name="Lee J.M."/>
            <person name="Cheong K."/>
            <person name="Shin H.S."/>
            <person name="Kim S.B."/>
            <person name="Han K."/>
            <person name="Lee J."/>
            <person name="Park M."/>
            <person name="Lee H.A."/>
            <person name="Lee H.Y."/>
            <person name="Lee Y."/>
            <person name="Oh S."/>
            <person name="Lee J.H."/>
            <person name="Choi E."/>
            <person name="Choi E."/>
            <person name="Lee S.E."/>
            <person name="Jeon J."/>
            <person name="Kim H."/>
            <person name="Choi G."/>
            <person name="Song H."/>
            <person name="Lee J."/>
            <person name="Lee S.C."/>
            <person name="Kwon J.K."/>
            <person name="Lee H.Y."/>
            <person name="Koo N."/>
            <person name="Hong Y."/>
            <person name="Kim R.W."/>
            <person name="Kang W.H."/>
            <person name="Huh J.H."/>
            <person name="Kang B.C."/>
            <person name="Yang T.J."/>
            <person name="Lee Y.H."/>
            <person name="Bennetzen J.L."/>
            <person name="Choi D."/>
        </authorList>
    </citation>
    <scope>NUCLEOTIDE SEQUENCE [LARGE SCALE GENOMIC DNA]</scope>
    <source>
        <strain evidence="3">cv. PBC81</strain>
    </source>
</reference>
<organism evidence="2 3">
    <name type="scientific">Capsicum baccatum</name>
    <name type="common">Peruvian pepper</name>
    <dbReference type="NCBI Taxonomy" id="33114"/>
    <lineage>
        <taxon>Eukaryota</taxon>
        <taxon>Viridiplantae</taxon>
        <taxon>Streptophyta</taxon>
        <taxon>Embryophyta</taxon>
        <taxon>Tracheophyta</taxon>
        <taxon>Spermatophyta</taxon>
        <taxon>Magnoliopsida</taxon>
        <taxon>eudicotyledons</taxon>
        <taxon>Gunneridae</taxon>
        <taxon>Pentapetalae</taxon>
        <taxon>asterids</taxon>
        <taxon>lamiids</taxon>
        <taxon>Solanales</taxon>
        <taxon>Solanaceae</taxon>
        <taxon>Solanoideae</taxon>
        <taxon>Capsiceae</taxon>
        <taxon>Capsicum</taxon>
    </lineage>
</organism>
<dbReference type="AlphaFoldDB" id="A0A2G2W1P0"/>
<gene>
    <name evidence="2" type="ORF">CQW23_22719</name>
</gene>
<protein>
    <recommendedName>
        <fullName evidence="1">Amine oxidase domain-containing protein</fullName>
    </recommendedName>
</protein>
<name>A0A2G2W1P0_CAPBA</name>
<proteinExistence type="predicted"/>
<dbReference type="OrthoDB" id="5977668at2759"/>
<dbReference type="Proteomes" id="UP000224567">
    <property type="component" value="Unassembled WGS sequence"/>
</dbReference>
<dbReference type="GO" id="GO:0016491">
    <property type="term" value="F:oxidoreductase activity"/>
    <property type="evidence" value="ECO:0007669"/>
    <property type="project" value="InterPro"/>
</dbReference>
<dbReference type="Pfam" id="PF01593">
    <property type="entry name" value="Amino_oxidase"/>
    <property type="match status" value="1"/>
</dbReference>
<evidence type="ECO:0000313" key="2">
    <source>
        <dbReference type="EMBL" id="PHT39146.1"/>
    </source>
</evidence>
<dbReference type="GO" id="GO:0008168">
    <property type="term" value="F:methyltransferase activity"/>
    <property type="evidence" value="ECO:0007669"/>
    <property type="project" value="TreeGrafter"/>
</dbReference>
<dbReference type="EMBL" id="MLFT02000009">
    <property type="protein sequence ID" value="PHT39146.1"/>
    <property type="molecule type" value="Genomic_DNA"/>
</dbReference>
<evidence type="ECO:0000313" key="3">
    <source>
        <dbReference type="Proteomes" id="UP000224567"/>
    </source>
</evidence>
<dbReference type="Gene3D" id="3.40.50.150">
    <property type="entry name" value="Vaccinia Virus protein VP39"/>
    <property type="match status" value="1"/>
</dbReference>
<dbReference type="CDD" id="cd02440">
    <property type="entry name" value="AdoMet_MTases"/>
    <property type="match status" value="1"/>
</dbReference>
<sequence>MMEFFEFLGVDTETSDMSFSVSLDQGCGCEWGTRDGFSSLLSQKKNLLNPYFWQMITEISKFKQDVISYLEELQNNPDIDHNETLGQFIESHGYSELFQKAYLIPICASIWSCPLAGVLGFSAYYILSFFHEHHLLQLFGLPQLLTIRRQSHAHVNKVKQELEKRGCQIRTGCEVNSVSTNEEGCTIVCNDGTNEVYDGCIITAHAPDTLKMLGKEATYDETRILGAFQYVHSDTFLHHDKTFLPRNRAAWSACNFLGTINNKGCTTYWLNVIQNLSESKLPYLVTVDPPHTPEHTLVKWTTSHPVPSVAALNASCELHQIQGKRGIWFSGAYQGYGFHENEIKAGVVAADGMLRRNCSILYSSKHLVPTWAETGARLLVTRFFKSYIQTGCIILLEEGGTVFTFQGTNRKCSLKVSLLVHHAQFYWKVATQADLGLADAFIHGDFSFADKNKGLLNLIMIFIDNGNLKESVGTSSKKRGWWTPVLYTAALSSAKYFIRHVLNQNTLTQARRNISRHYDLSNEFFSLFLDETMTYSCAIFKSEDEDLKDAQLRKIYVLIRKAKISKEHHILDIGCGWGSFAVEVVKQTGCKYTGITLSEQQLKYAQLRVEQAGLQDQITFILCDYRQISNKDKYDRIISIGMIEHVGHEYMEEFFTCCESALKDDGLLVLQFISTPDGSYDEYRHSNGFIKEYIFPGGCLPSLSRVTSAMAAVSKLCVVHLEEIGIHYYQTLRCWRKNFLENQSQIRALGFDDKFIRTWEYYFDYCAAGFKMRIIGDYQMSDMFCIVATDYSTVAADNMVPKRIETESSPSKGTSEATRLHPPLYELVLQDLSQSGAEYNEYREEECFKRDDANSNSPSTEELVKDFSIDRYPVRIHLFKENQYEYDHTGYTVFASPSECLACKCQDCRAKHDVVINAINTLTASVKELTSKRGLIPSKRILFPSTPLEIRAKRRRKVISKALSSIQKSEIITPLSVCCTEQCTMSKGEQHELKKVDVEATAE</sequence>
<dbReference type="STRING" id="33114.A0A2G2W1P0"/>
<dbReference type="Gene3D" id="3.30.70.1990">
    <property type="match status" value="1"/>
</dbReference>
<dbReference type="PANTHER" id="PTHR43675">
    <property type="entry name" value="ARSENITE METHYLTRANSFERASE"/>
    <property type="match status" value="1"/>
</dbReference>
<dbReference type="InterPro" id="IPR002937">
    <property type="entry name" value="Amino_oxidase"/>
</dbReference>
<dbReference type="SUPFAM" id="SSF51905">
    <property type="entry name" value="FAD/NAD(P)-binding domain"/>
    <property type="match status" value="1"/>
</dbReference>
<dbReference type="InterPro" id="IPR029063">
    <property type="entry name" value="SAM-dependent_MTases_sf"/>
</dbReference>
<dbReference type="Pfam" id="PF02353">
    <property type="entry name" value="CMAS"/>
    <property type="match status" value="1"/>
</dbReference>
<evidence type="ECO:0000259" key="1">
    <source>
        <dbReference type="Pfam" id="PF01593"/>
    </source>
</evidence>
<dbReference type="InterPro" id="IPR036188">
    <property type="entry name" value="FAD/NAD-bd_sf"/>
</dbReference>
<feature type="domain" description="Amine oxidase" evidence="1">
    <location>
        <begin position="106"/>
        <end position="207"/>
    </location>
</feature>